<dbReference type="RefSeq" id="WP_154406262.1">
    <property type="nucleotide sequence ID" value="NZ_VUNR01000005.1"/>
</dbReference>
<dbReference type="Gene3D" id="3.40.50.720">
    <property type="entry name" value="NAD(P)-binding Rossmann-like Domain"/>
    <property type="match status" value="1"/>
</dbReference>
<protein>
    <submittedName>
        <fullName evidence="1">NAD(P)-dependent oxidoreductase</fullName>
    </submittedName>
</protein>
<reference evidence="1 2" key="1">
    <citation type="submission" date="2019-08" db="EMBL/GenBank/DDBJ databases">
        <title>In-depth cultivation of the pig gut microbiome towards novel bacterial diversity and tailored functional studies.</title>
        <authorList>
            <person name="Wylensek D."/>
            <person name="Hitch T.C.A."/>
            <person name="Clavel T."/>
        </authorList>
    </citation>
    <scope>NUCLEOTIDE SEQUENCE [LARGE SCALE GENOMIC DNA]</scope>
    <source>
        <strain evidence="1 2">WCA-693-APC-5D-A</strain>
    </source>
</reference>
<keyword evidence="2" id="KW-1185">Reference proteome</keyword>
<evidence type="ECO:0000313" key="1">
    <source>
        <dbReference type="EMBL" id="MSU08103.1"/>
    </source>
</evidence>
<dbReference type="SUPFAM" id="SSF51735">
    <property type="entry name" value="NAD(P)-binding Rossmann-fold domains"/>
    <property type="match status" value="1"/>
</dbReference>
<organism evidence="1 2">
    <name type="scientific">Anaerovibrio slackiae</name>
    <dbReference type="NCBI Taxonomy" id="2652309"/>
    <lineage>
        <taxon>Bacteria</taxon>
        <taxon>Bacillati</taxon>
        <taxon>Bacillota</taxon>
        <taxon>Negativicutes</taxon>
        <taxon>Selenomonadales</taxon>
        <taxon>Selenomonadaceae</taxon>
        <taxon>Anaerovibrio</taxon>
    </lineage>
</organism>
<dbReference type="AlphaFoldDB" id="A0A6I2U9B1"/>
<dbReference type="InterPro" id="IPR036291">
    <property type="entry name" value="NAD(P)-bd_dom_sf"/>
</dbReference>
<evidence type="ECO:0000313" key="2">
    <source>
        <dbReference type="Proteomes" id="UP000433181"/>
    </source>
</evidence>
<accession>A0A6I2U9B1</accession>
<gene>
    <name evidence="1" type="ORF">FYJ84_03740</name>
</gene>
<sequence length="306" mass="35304">MLSLVGSTGFVGSNILQNGSFDRVYHSSDINTAYGTNPDLLVYAGVKAEKFLANQNPQKDFEGIKTAIFNITKINPKKLVLISTIDVYAVPNDVDESVIPQKDDLLPYGRNRLYLEEWVQGNFQDYLIIRLPGLFGRNIKKNFIYDLIHYIPALLKQEKYFELAAVSNIIKESYKLQENGFFQYVHAEKEETLLCKEFKRLGFSALNFTDSRGVFQFYNLNNLWKDIKIALDNKISVLNVATEPVSIGEIYKYLTDREFCNELSGKAPMYNFKSLYCNLYHGYDGYLYDKNDVLNDIKLFVEEQKK</sequence>
<proteinExistence type="predicted"/>
<dbReference type="GeneID" id="96778017"/>
<dbReference type="Proteomes" id="UP000433181">
    <property type="component" value="Unassembled WGS sequence"/>
</dbReference>
<dbReference type="EMBL" id="VUNR01000005">
    <property type="protein sequence ID" value="MSU08103.1"/>
    <property type="molecule type" value="Genomic_DNA"/>
</dbReference>
<comment type="caution">
    <text evidence="1">The sequence shown here is derived from an EMBL/GenBank/DDBJ whole genome shotgun (WGS) entry which is preliminary data.</text>
</comment>
<name>A0A6I2U9B1_9FIRM</name>